<evidence type="ECO:0000313" key="6">
    <source>
        <dbReference type="EMBL" id="EEO30885.1"/>
    </source>
</evidence>
<name>C3XCF9_OXAFO</name>
<organism evidence="6 7">
    <name type="scientific">Oxalobacter formigenes OXCC13</name>
    <dbReference type="NCBI Taxonomy" id="556269"/>
    <lineage>
        <taxon>Bacteria</taxon>
        <taxon>Pseudomonadati</taxon>
        <taxon>Pseudomonadota</taxon>
        <taxon>Betaproteobacteria</taxon>
        <taxon>Burkholderiales</taxon>
        <taxon>Oxalobacteraceae</taxon>
        <taxon>Oxalobacter</taxon>
    </lineage>
</organism>
<sequence>MVIIQNKIERSVMCAKIRSYLLFAMVFMILPFAQASQDLTTTSAQDEAFRQLRDASRKQDVARASRLADSLQTYPVPSYVDYYRLKSDLRNASEAQVDAYLNKYKGEAIADRLRNDWLLIQGKNENWASFDRHFPLFELADDTQVKCYALLSASAKGQNVADEARKLLTTPKKYGEACYTLVSDLAAKKQFNDDDVWYQSRLAGESSMTALAARFGVLAGAEKTDISRAIELPATVLSRGAGSDRLSHEKFLLALQKVAKKDQGLAAQYLNDASPVLSKKEQAIGWSVIALPASIALSTNALEYWKKAQSASISPYAHEWKVRTALRKEDWKLVNEWINQMPVSLQREPSWIYWKGRAQLAMGHRDRAHKLFASIADQYHFYGQLALEELGKKIVSPVNKHPLNRSEIATMAANPGFQLAQKFFRMNWRFEGTREWNWQLRKMNERQLLAAAEYAKEVNLLDRMVNTSDRTKKEVDFNQRFPTPFKENMKVATNQLGLDMAWTYGLIRQESRFVMKAQSSVGASGLMQVMPATAKYVAKKIGLADYHHGKINSVDTNILLGTNYLNMVLNDLGGSQVLATAAYNAGPRRPKAWRSTLSRTVDGAIFAETIPFTETRDYVKNVMSNATYYAALFENQPQSLKQRLGRIYP</sequence>
<keyword evidence="7" id="KW-1185">Reference proteome</keyword>
<dbReference type="InterPro" id="IPR037061">
    <property type="entry name" value="Lytic_TGlycoase_superhlx_L_sf"/>
</dbReference>
<comment type="similarity">
    <text evidence="1">Belongs to the transglycosylase Slt family.</text>
</comment>
<dbReference type="AlphaFoldDB" id="C3XCF9"/>
<dbReference type="Gene3D" id="1.25.20.10">
    <property type="entry name" value="Bacterial muramidases"/>
    <property type="match status" value="1"/>
</dbReference>
<dbReference type="InterPro" id="IPR012289">
    <property type="entry name" value="Lytic_TGlycosylase_superhlx_L"/>
</dbReference>
<evidence type="ECO:0000256" key="2">
    <source>
        <dbReference type="ARBA" id="ARBA00022729"/>
    </source>
</evidence>
<dbReference type="Pfam" id="PF01464">
    <property type="entry name" value="SLT"/>
    <property type="match status" value="1"/>
</dbReference>
<dbReference type="eggNOG" id="COG0741">
    <property type="taxonomic scope" value="Bacteria"/>
</dbReference>
<dbReference type="GO" id="GO:0042597">
    <property type="term" value="C:periplasmic space"/>
    <property type="evidence" value="ECO:0007669"/>
    <property type="project" value="InterPro"/>
</dbReference>
<dbReference type="InterPro" id="IPR023346">
    <property type="entry name" value="Lysozyme-like_dom_sf"/>
</dbReference>
<keyword evidence="2 3" id="KW-0732">Signal</keyword>
<reference evidence="6 7" key="1">
    <citation type="submission" date="2009-02" db="EMBL/GenBank/DDBJ databases">
        <title>The Genome Sequence of Oxalobacter formigenes OXCC13.</title>
        <authorList>
            <consortium name="The Broad Institute Genome Sequencing Platform"/>
            <person name="Ward D."/>
            <person name="Young S.K."/>
            <person name="Kodira C.D."/>
            <person name="Zeng Q."/>
            <person name="Koehrsen M."/>
            <person name="Alvarado L."/>
            <person name="Berlin A."/>
            <person name="Borenstein D."/>
            <person name="Chen Z."/>
            <person name="Engels R."/>
            <person name="Freedman E."/>
            <person name="Gellesch M."/>
            <person name="Goldberg J."/>
            <person name="Griggs A."/>
            <person name="Gujja S."/>
            <person name="Heiman D."/>
            <person name="Hepburn T."/>
            <person name="Howarth C."/>
            <person name="Jen D."/>
            <person name="Larson L."/>
            <person name="Lewis B."/>
            <person name="Mehta T."/>
            <person name="Park D."/>
            <person name="Pearson M."/>
            <person name="Roberts A."/>
            <person name="Saif S."/>
            <person name="Shea T."/>
            <person name="Shenoy N."/>
            <person name="Sisk P."/>
            <person name="Stolte C."/>
            <person name="Sykes S."/>
            <person name="Walk T."/>
            <person name="White J."/>
            <person name="Yandava C."/>
            <person name="Allison M.J."/>
            <person name="Lander E."/>
            <person name="Nusbaum C."/>
            <person name="Galagan J."/>
            <person name="Birren B."/>
        </authorList>
    </citation>
    <scope>NUCLEOTIDE SEQUENCE [LARGE SCALE GENOMIC DNA]</scope>
    <source>
        <strain evidence="6 7">OXCC13</strain>
    </source>
</reference>
<evidence type="ECO:0000313" key="7">
    <source>
        <dbReference type="Proteomes" id="UP000005089"/>
    </source>
</evidence>
<dbReference type="Gene3D" id="1.10.1240.20">
    <property type="entry name" value="Lytic transglycosylase, superhelical linker domain"/>
    <property type="match status" value="1"/>
</dbReference>
<dbReference type="Proteomes" id="UP000005089">
    <property type="component" value="Unassembled WGS sequence"/>
</dbReference>
<dbReference type="SUPFAM" id="SSF53955">
    <property type="entry name" value="Lysozyme-like"/>
    <property type="match status" value="1"/>
</dbReference>
<dbReference type="PANTHER" id="PTHR37423:SF5">
    <property type="entry name" value="SOLUBLE LYTIC MUREIN TRANSGLYCOSYLASE"/>
    <property type="match status" value="1"/>
</dbReference>
<feature type="signal peptide" evidence="3">
    <location>
        <begin position="1"/>
        <end position="35"/>
    </location>
</feature>
<dbReference type="EMBL" id="GG658170">
    <property type="protein sequence ID" value="EEO30885.1"/>
    <property type="molecule type" value="Genomic_DNA"/>
</dbReference>
<protein>
    <submittedName>
        <fullName evidence="6">Transglycosylase SLT domain protein</fullName>
    </submittedName>
</protein>
<evidence type="ECO:0000259" key="5">
    <source>
        <dbReference type="Pfam" id="PF14718"/>
    </source>
</evidence>
<proteinExistence type="inferred from homology"/>
<dbReference type="GO" id="GO:0004553">
    <property type="term" value="F:hydrolase activity, hydrolyzing O-glycosyl compounds"/>
    <property type="evidence" value="ECO:0007669"/>
    <property type="project" value="InterPro"/>
</dbReference>
<feature type="domain" description="Transglycosylase SLT" evidence="4">
    <location>
        <begin position="489"/>
        <end position="595"/>
    </location>
</feature>
<dbReference type="InterPro" id="IPR008939">
    <property type="entry name" value="Lytic_TGlycosylase_superhlx_U"/>
</dbReference>
<feature type="chain" id="PRO_5002932992" evidence="3">
    <location>
        <begin position="36"/>
        <end position="649"/>
    </location>
</feature>
<evidence type="ECO:0000256" key="3">
    <source>
        <dbReference type="SAM" id="SignalP"/>
    </source>
</evidence>
<dbReference type="RefSeq" id="WP_005882430.1">
    <property type="nucleotide sequence ID" value="NZ_CP019430.1"/>
</dbReference>
<evidence type="ECO:0000256" key="1">
    <source>
        <dbReference type="ARBA" id="ARBA00007734"/>
    </source>
</evidence>
<evidence type="ECO:0000259" key="4">
    <source>
        <dbReference type="Pfam" id="PF01464"/>
    </source>
</evidence>
<dbReference type="PANTHER" id="PTHR37423">
    <property type="entry name" value="SOLUBLE LYTIC MUREIN TRANSGLYCOSYLASE-RELATED"/>
    <property type="match status" value="1"/>
</dbReference>
<dbReference type="InterPro" id="IPR008258">
    <property type="entry name" value="Transglycosylase_SLT_dom_1"/>
</dbReference>
<feature type="domain" description="Lytic transglycosylase superhelical linker" evidence="5">
    <location>
        <begin position="412"/>
        <end position="472"/>
    </location>
</feature>
<dbReference type="SUPFAM" id="SSF48435">
    <property type="entry name" value="Bacterial muramidases"/>
    <property type="match status" value="1"/>
</dbReference>
<gene>
    <name evidence="6" type="ORF">OFBG_01913</name>
</gene>
<dbReference type="STRING" id="847.BRW83_0168"/>
<dbReference type="CDD" id="cd13401">
    <property type="entry name" value="Slt70-like"/>
    <property type="match status" value="1"/>
</dbReference>
<accession>C3XCF9</accession>
<dbReference type="Pfam" id="PF14718">
    <property type="entry name" value="SLT_L"/>
    <property type="match status" value="1"/>
</dbReference>
<dbReference type="Gene3D" id="1.10.530.10">
    <property type="match status" value="1"/>
</dbReference>
<dbReference type="GeneID" id="77134077"/>
<dbReference type="HOGENOM" id="CLU_019016_0_0_4"/>